<dbReference type="PANTHER" id="PTHR35147:SF1">
    <property type="entry name" value="CHEMORECEPTOR GLUTAMINE DEAMIDASE CHED-RELATED"/>
    <property type="match status" value="1"/>
</dbReference>
<evidence type="ECO:0000256" key="2">
    <source>
        <dbReference type="ARBA" id="ARBA00022801"/>
    </source>
</evidence>
<accession>A0A0F9R9T7</accession>
<proteinExistence type="inferred from homology"/>
<dbReference type="AlphaFoldDB" id="A0A0F9R9T7"/>
<keyword evidence="1" id="KW-0145">Chemotaxis</keyword>
<dbReference type="GO" id="GO:0006935">
    <property type="term" value="P:chemotaxis"/>
    <property type="evidence" value="ECO:0007669"/>
    <property type="project" value="UniProtKB-KW"/>
</dbReference>
<dbReference type="InterPro" id="IPR011324">
    <property type="entry name" value="Cytotoxic_necrot_fac-like_cat"/>
</dbReference>
<name>A0A0F9R9T7_9ZZZZ</name>
<dbReference type="HAMAP" id="MF_01440">
    <property type="entry name" value="CheD"/>
    <property type="match status" value="1"/>
</dbReference>
<dbReference type="InterPro" id="IPR038592">
    <property type="entry name" value="CheD-like_sf"/>
</dbReference>
<dbReference type="Pfam" id="PF03975">
    <property type="entry name" value="CheD"/>
    <property type="match status" value="1"/>
</dbReference>
<gene>
    <name evidence="3" type="ORF">LCGC14_0920000</name>
</gene>
<comment type="caution">
    <text evidence="3">The sequence shown here is derived from an EMBL/GenBank/DDBJ whole genome shotgun (WGS) entry which is preliminary data.</text>
</comment>
<reference evidence="3" key="1">
    <citation type="journal article" date="2015" name="Nature">
        <title>Complex archaea that bridge the gap between prokaryotes and eukaryotes.</title>
        <authorList>
            <person name="Spang A."/>
            <person name="Saw J.H."/>
            <person name="Jorgensen S.L."/>
            <person name="Zaremba-Niedzwiedzka K."/>
            <person name="Martijn J."/>
            <person name="Lind A.E."/>
            <person name="van Eijk R."/>
            <person name="Schleper C."/>
            <person name="Guy L."/>
            <person name="Ettema T.J."/>
        </authorList>
    </citation>
    <scope>NUCLEOTIDE SEQUENCE</scope>
</reference>
<keyword evidence="2" id="KW-0378">Hydrolase</keyword>
<dbReference type="Gene3D" id="3.30.1330.200">
    <property type="match status" value="1"/>
</dbReference>
<dbReference type="GO" id="GO:0050568">
    <property type="term" value="F:protein-glutamine glutaminase activity"/>
    <property type="evidence" value="ECO:0007669"/>
    <property type="project" value="InterPro"/>
</dbReference>
<organism evidence="3">
    <name type="scientific">marine sediment metagenome</name>
    <dbReference type="NCBI Taxonomy" id="412755"/>
    <lineage>
        <taxon>unclassified sequences</taxon>
        <taxon>metagenomes</taxon>
        <taxon>ecological metagenomes</taxon>
    </lineage>
</organism>
<evidence type="ECO:0000313" key="3">
    <source>
        <dbReference type="EMBL" id="KKN21961.1"/>
    </source>
</evidence>
<dbReference type="EMBL" id="LAZR01003104">
    <property type="protein sequence ID" value="KKN21961.1"/>
    <property type="molecule type" value="Genomic_DNA"/>
</dbReference>
<dbReference type="PANTHER" id="PTHR35147">
    <property type="entry name" value="CHEMORECEPTOR GLUTAMINE DEAMIDASE CHED-RELATED"/>
    <property type="match status" value="1"/>
</dbReference>
<evidence type="ECO:0000256" key="1">
    <source>
        <dbReference type="ARBA" id="ARBA00022500"/>
    </source>
</evidence>
<dbReference type="CDD" id="cd16352">
    <property type="entry name" value="CheD"/>
    <property type="match status" value="1"/>
</dbReference>
<sequence length="179" mass="20328">MNHEDHYDRIERINEKGEILLPIGHYALINNNNRMNNHSPIISIYGLGSCIALILYDSRNNISGMSHILLPKSDEKKEIKYPHKFADLSANYLIEELVLQGAQREYIHAIIVGGSKIFDLSDNIIGEENIKSIKQELDKLNINITIKSLGGTHGRIIKFNTKNLTVSIKFSGENEFQEL</sequence>
<dbReference type="SUPFAM" id="SSF64438">
    <property type="entry name" value="CNF1/YfiH-like putative cysteine hydrolases"/>
    <property type="match status" value="1"/>
</dbReference>
<dbReference type="InterPro" id="IPR005659">
    <property type="entry name" value="Chemorcpt_Glu_NH3ase_CheD"/>
</dbReference>
<protein>
    <recommendedName>
        <fullName evidence="4">Chemoreceptor glutamine deamidase CheD</fullName>
    </recommendedName>
</protein>
<evidence type="ECO:0008006" key="4">
    <source>
        <dbReference type="Google" id="ProtNLM"/>
    </source>
</evidence>